<protein>
    <recommendedName>
        <fullName evidence="3">S9 family peptidase</fullName>
    </recommendedName>
</protein>
<gene>
    <name evidence="1" type="ORF">ACFQ07_14320</name>
</gene>
<evidence type="ECO:0000313" key="2">
    <source>
        <dbReference type="Proteomes" id="UP001597083"/>
    </source>
</evidence>
<dbReference type="EMBL" id="JBHTIR010002141">
    <property type="protein sequence ID" value="MFD0853409.1"/>
    <property type="molecule type" value="Genomic_DNA"/>
</dbReference>
<evidence type="ECO:0008006" key="3">
    <source>
        <dbReference type="Google" id="ProtNLM"/>
    </source>
</evidence>
<name>A0ABW3CFW7_9ACTN</name>
<comment type="caution">
    <text evidence="1">The sequence shown here is derived from an EMBL/GenBank/DDBJ whole genome shotgun (WGS) entry which is preliminary data.</text>
</comment>
<keyword evidence="2" id="KW-1185">Reference proteome</keyword>
<reference evidence="2" key="1">
    <citation type="journal article" date="2019" name="Int. J. Syst. Evol. Microbiol.">
        <title>The Global Catalogue of Microorganisms (GCM) 10K type strain sequencing project: providing services to taxonomists for standard genome sequencing and annotation.</title>
        <authorList>
            <consortium name="The Broad Institute Genomics Platform"/>
            <consortium name="The Broad Institute Genome Sequencing Center for Infectious Disease"/>
            <person name="Wu L."/>
            <person name="Ma J."/>
        </authorList>
    </citation>
    <scope>NUCLEOTIDE SEQUENCE [LARGE SCALE GENOMIC DNA]</scope>
    <source>
        <strain evidence="2">JCM 31696</strain>
    </source>
</reference>
<organism evidence="1 2">
    <name type="scientific">Actinomadura adrarensis</name>
    <dbReference type="NCBI Taxonomy" id="1819600"/>
    <lineage>
        <taxon>Bacteria</taxon>
        <taxon>Bacillati</taxon>
        <taxon>Actinomycetota</taxon>
        <taxon>Actinomycetes</taxon>
        <taxon>Streptosporangiales</taxon>
        <taxon>Thermomonosporaceae</taxon>
        <taxon>Actinomadura</taxon>
    </lineage>
</organism>
<dbReference type="Proteomes" id="UP001597083">
    <property type="component" value="Unassembled WGS sequence"/>
</dbReference>
<sequence>WRLHTLRLRDLKETAVAEPESVDDQVVWIDDRTLAYGRPRGGNATDIWTVPADGSGSPGVLLRDAFSPAAIL</sequence>
<evidence type="ECO:0000313" key="1">
    <source>
        <dbReference type="EMBL" id="MFD0853409.1"/>
    </source>
</evidence>
<accession>A0ABW3CFW7</accession>
<feature type="non-terminal residue" evidence="1">
    <location>
        <position position="1"/>
    </location>
</feature>
<proteinExistence type="predicted"/>